<evidence type="ECO:0000313" key="1">
    <source>
        <dbReference type="EMBL" id="MBK1618939.1"/>
    </source>
</evidence>
<evidence type="ECO:0000313" key="2">
    <source>
        <dbReference type="Proteomes" id="UP001138768"/>
    </source>
</evidence>
<protein>
    <recommendedName>
        <fullName evidence="3">Ysc84 actin-binding domain-containing protein</fullName>
    </recommendedName>
</protein>
<dbReference type="EMBL" id="NRRY01000015">
    <property type="protein sequence ID" value="MBK1618939.1"/>
    <property type="molecule type" value="Genomic_DNA"/>
</dbReference>
<sequence>MALAAGSTLAVADEPTLLEKLKEGAAKTAEQIGTATSAATDAAGKALDKAAESANQTVESTKYDLADAATPEETRAKLDALTEETLEQLFAKEPAAKKLFDESAGYAVFVSRQVEMLVAAGYGRGVAVDRETDQRTYMKMGSGGVGVGFGLGGFATKTVILFETPFAFNKFVTQGTDASAEAGTMTGDQTDQLKFNFNDSGQAIFVLTGDGWKISAKLLATKYWPDQSLNKAPSAD</sequence>
<accession>A0A9X0W8L8</accession>
<dbReference type="AlphaFoldDB" id="A0A9X0W8L8"/>
<dbReference type="RefSeq" id="WP_200243574.1">
    <property type="nucleotide sequence ID" value="NZ_NRRY01000015.1"/>
</dbReference>
<name>A0A9X0W8L8_9GAMM</name>
<organism evidence="1 2">
    <name type="scientific">Lamprobacter modestohalophilus</name>
    <dbReference type="NCBI Taxonomy" id="1064514"/>
    <lineage>
        <taxon>Bacteria</taxon>
        <taxon>Pseudomonadati</taxon>
        <taxon>Pseudomonadota</taxon>
        <taxon>Gammaproteobacteria</taxon>
        <taxon>Chromatiales</taxon>
        <taxon>Chromatiaceae</taxon>
        <taxon>Lamprobacter</taxon>
    </lineage>
</organism>
<gene>
    <name evidence="1" type="ORF">CKO42_10945</name>
</gene>
<keyword evidence="2" id="KW-1185">Reference proteome</keyword>
<comment type="caution">
    <text evidence="1">The sequence shown here is derived from an EMBL/GenBank/DDBJ whole genome shotgun (WGS) entry which is preliminary data.</text>
</comment>
<dbReference type="Proteomes" id="UP001138768">
    <property type="component" value="Unassembled WGS sequence"/>
</dbReference>
<evidence type="ECO:0008006" key="3">
    <source>
        <dbReference type="Google" id="ProtNLM"/>
    </source>
</evidence>
<reference evidence="1 2" key="1">
    <citation type="journal article" date="2020" name="Microorganisms">
        <title>Osmotic Adaptation and Compatible Solute Biosynthesis of Phototrophic Bacteria as Revealed from Genome Analyses.</title>
        <authorList>
            <person name="Imhoff J.F."/>
            <person name="Rahn T."/>
            <person name="Kunzel S."/>
            <person name="Keller A."/>
            <person name="Neulinger S.C."/>
        </authorList>
    </citation>
    <scope>NUCLEOTIDE SEQUENCE [LARGE SCALE GENOMIC DNA]</scope>
    <source>
        <strain evidence="1 2">DSM 25653</strain>
    </source>
</reference>
<proteinExistence type="predicted"/>